<dbReference type="Proteomes" id="UP000241074">
    <property type="component" value="Chromosome"/>
</dbReference>
<keyword evidence="2" id="KW-0808">Transferase</keyword>
<accession>A0A2P1PYE8</accession>
<dbReference type="RefSeq" id="WP_106893794.1">
    <property type="nucleotide sequence ID" value="NZ_CP027860.1"/>
</dbReference>
<dbReference type="PANTHER" id="PTHR45947">
    <property type="entry name" value="SULFOQUINOVOSYL TRANSFERASE SQD2"/>
    <property type="match status" value="1"/>
</dbReference>
<reference evidence="2 3" key="2">
    <citation type="submission" date="2018-03" db="EMBL/GenBank/DDBJ databases">
        <authorList>
            <person name="Keele B.F."/>
        </authorList>
    </citation>
    <scope>NUCLEOTIDE SEQUENCE [LARGE SCALE GENOMIC DNA]</scope>
    <source>
        <strain evidence="2 3">D13</strain>
    </source>
</reference>
<sequence length="391" mass="42865">MIAPVRLAIVVSHPIQYYAPWFRALAQEDWLCIKVFHLWDFGITETFDPGFQQTLRWDIDLLSGYDSMLVPNISPRPGTDHLLGLVNPGLMAALRAFSPDAVLAFGYSQWSLLELGLRCPWPLLLRGDSHALAAASVNRGLKAWLRQRILKRAAGHLAVGQANRDWLLRQGVDDGRIFRAPHAIDQARFRAALPDAQAAAQALRQRLSIAEDALLIGFVGKLEDKKQPLALIDAFRQLEDPNLRLVLVGSGPLQAAVDAACATDSRCRRLPFCNQTEIPQIYAMLDLLVLPSFVHETWGLVVNEAQVFGVPALLSSHVGGHPDLILSGQTGWVFKAGDTSALKAGLQEACRSRALLQAMRPVVMAHAQNFSYAMATSGLRQALSLIAGKPL</sequence>
<dbReference type="OrthoDB" id="5290958at2"/>
<evidence type="ECO:0000313" key="2">
    <source>
        <dbReference type="EMBL" id="AVP99875.1"/>
    </source>
</evidence>
<gene>
    <name evidence="2" type="ORF">C7S18_23040</name>
</gene>
<name>A0A2P1PYE8_9GAMM</name>
<evidence type="ECO:0000313" key="3">
    <source>
        <dbReference type="Proteomes" id="UP000241074"/>
    </source>
</evidence>
<keyword evidence="3" id="KW-1185">Reference proteome</keyword>
<dbReference type="SUPFAM" id="SSF53756">
    <property type="entry name" value="UDP-Glycosyltransferase/glycogen phosphorylase"/>
    <property type="match status" value="1"/>
</dbReference>
<dbReference type="InterPro" id="IPR050194">
    <property type="entry name" value="Glycosyltransferase_grp1"/>
</dbReference>
<feature type="domain" description="Glycosyl transferase family 1" evidence="1">
    <location>
        <begin position="202"/>
        <end position="359"/>
    </location>
</feature>
<dbReference type="AlphaFoldDB" id="A0A2P1PYE8"/>
<dbReference type="PANTHER" id="PTHR45947:SF3">
    <property type="entry name" value="SULFOQUINOVOSYL TRANSFERASE SQD2"/>
    <property type="match status" value="1"/>
</dbReference>
<dbReference type="GO" id="GO:0016757">
    <property type="term" value="F:glycosyltransferase activity"/>
    <property type="evidence" value="ECO:0007669"/>
    <property type="project" value="InterPro"/>
</dbReference>
<proteinExistence type="predicted"/>
<dbReference type="Pfam" id="PF00534">
    <property type="entry name" value="Glycos_transf_1"/>
    <property type="match status" value="1"/>
</dbReference>
<dbReference type="EMBL" id="CP027860">
    <property type="protein sequence ID" value="AVP99875.1"/>
    <property type="molecule type" value="Genomic_DNA"/>
</dbReference>
<organism evidence="2 3">
    <name type="scientific">Ahniella affigens</name>
    <dbReference type="NCBI Taxonomy" id="2021234"/>
    <lineage>
        <taxon>Bacteria</taxon>
        <taxon>Pseudomonadati</taxon>
        <taxon>Pseudomonadota</taxon>
        <taxon>Gammaproteobacteria</taxon>
        <taxon>Lysobacterales</taxon>
        <taxon>Rhodanobacteraceae</taxon>
        <taxon>Ahniella</taxon>
    </lineage>
</organism>
<reference evidence="2 3" key="1">
    <citation type="submission" date="2018-03" db="EMBL/GenBank/DDBJ databases">
        <title>Ahniella affigens gen. nov., sp. nov., a gammaproteobacterium isolated from sandy soil near a stream.</title>
        <authorList>
            <person name="Ko Y."/>
            <person name="Kim J.-H."/>
        </authorList>
    </citation>
    <scope>NUCLEOTIDE SEQUENCE [LARGE SCALE GENOMIC DNA]</scope>
    <source>
        <strain evidence="2 3">D13</strain>
    </source>
</reference>
<dbReference type="Gene3D" id="3.40.50.2000">
    <property type="entry name" value="Glycogen Phosphorylase B"/>
    <property type="match status" value="2"/>
</dbReference>
<protein>
    <submittedName>
        <fullName evidence="2">Glycosyl transferase</fullName>
    </submittedName>
</protein>
<dbReference type="KEGG" id="xba:C7S18_23040"/>
<dbReference type="CDD" id="cd03801">
    <property type="entry name" value="GT4_PimA-like"/>
    <property type="match status" value="1"/>
</dbReference>
<dbReference type="InterPro" id="IPR001296">
    <property type="entry name" value="Glyco_trans_1"/>
</dbReference>
<evidence type="ECO:0000259" key="1">
    <source>
        <dbReference type="Pfam" id="PF00534"/>
    </source>
</evidence>